<organism evidence="1 2">
    <name type="scientific">Daedalea quercina L-15889</name>
    <dbReference type="NCBI Taxonomy" id="1314783"/>
    <lineage>
        <taxon>Eukaryota</taxon>
        <taxon>Fungi</taxon>
        <taxon>Dikarya</taxon>
        <taxon>Basidiomycota</taxon>
        <taxon>Agaricomycotina</taxon>
        <taxon>Agaricomycetes</taxon>
        <taxon>Polyporales</taxon>
        <taxon>Fomitopsis</taxon>
    </lineage>
</organism>
<name>A0A165NQH3_9APHY</name>
<proteinExistence type="predicted"/>
<dbReference type="Proteomes" id="UP000076727">
    <property type="component" value="Unassembled WGS sequence"/>
</dbReference>
<reference evidence="1 2" key="1">
    <citation type="journal article" date="2016" name="Mol. Biol. Evol.">
        <title>Comparative Genomics of Early-Diverging Mushroom-Forming Fungi Provides Insights into the Origins of Lignocellulose Decay Capabilities.</title>
        <authorList>
            <person name="Nagy L.G."/>
            <person name="Riley R."/>
            <person name="Tritt A."/>
            <person name="Adam C."/>
            <person name="Daum C."/>
            <person name="Floudas D."/>
            <person name="Sun H."/>
            <person name="Yadav J.S."/>
            <person name="Pangilinan J."/>
            <person name="Larsson K.H."/>
            <person name="Matsuura K."/>
            <person name="Barry K."/>
            <person name="Labutti K."/>
            <person name="Kuo R."/>
            <person name="Ohm R.A."/>
            <person name="Bhattacharya S.S."/>
            <person name="Shirouzu T."/>
            <person name="Yoshinaga Y."/>
            <person name="Martin F.M."/>
            <person name="Grigoriev I.V."/>
            <person name="Hibbett D.S."/>
        </authorList>
    </citation>
    <scope>NUCLEOTIDE SEQUENCE [LARGE SCALE GENOMIC DNA]</scope>
    <source>
        <strain evidence="1 2">L-15889</strain>
    </source>
</reference>
<accession>A0A165NQH3</accession>
<evidence type="ECO:0000313" key="1">
    <source>
        <dbReference type="EMBL" id="KZT67247.1"/>
    </source>
</evidence>
<keyword evidence="2" id="KW-1185">Reference proteome</keyword>
<protein>
    <submittedName>
        <fullName evidence="1">Uncharacterized protein</fullName>
    </submittedName>
</protein>
<dbReference type="AlphaFoldDB" id="A0A165NQH3"/>
<gene>
    <name evidence="1" type="ORF">DAEQUDRAFT_400962</name>
</gene>
<evidence type="ECO:0000313" key="2">
    <source>
        <dbReference type="Proteomes" id="UP000076727"/>
    </source>
</evidence>
<dbReference type="EMBL" id="KV429078">
    <property type="protein sequence ID" value="KZT67247.1"/>
    <property type="molecule type" value="Genomic_DNA"/>
</dbReference>
<sequence>MRSATTPATRQWWCTRQPGGIPASLPEAGDCHDTLVKSSVAPHRGQFIATCLCAIGYLPFTREAHARYRNLRSRGGLPERVGHPPMPRSGIRWLIATIWPSASASRRPGGHPVWYVSGPFIDVLCLFRKLRQTLLRRPARYCTSYSGCANPESTVGARPTPRGTMVTWRLAGRPMINFVRRQRRQIASHLSERT</sequence>